<protein>
    <submittedName>
        <fullName evidence="9">Monooxygenase</fullName>
    </submittedName>
</protein>
<comment type="pathway">
    <text evidence="2">Siderophore biosynthesis.</text>
</comment>
<dbReference type="PANTHER" id="PTHR42802:SF1">
    <property type="entry name" value="L-ORNITHINE N(5)-MONOOXYGENASE"/>
    <property type="match status" value="1"/>
</dbReference>
<dbReference type="SUPFAM" id="SSF51905">
    <property type="entry name" value="FAD/NAD(P)-binding domain"/>
    <property type="match status" value="1"/>
</dbReference>
<evidence type="ECO:0000256" key="7">
    <source>
        <dbReference type="ARBA" id="ARBA00023002"/>
    </source>
</evidence>
<dbReference type="AlphaFoldDB" id="D8JB85"/>
<keyword evidence="9" id="KW-0614">Plasmid</keyword>
<keyword evidence="7" id="KW-0560">Oxidoreductase</keyword>
<organism evidence="9 10">
    <name type="scientific">Halalkalicoccus jeotgali (strain DSM 18796 / CECT 7217 / JCM 14584 / KCTC 4019 / B3)</name>
    <dbReference type="NCBI Taxonomy" id="795797"/>
    <lineage>
        <taxon>Archaea</taxon>
        <taxon>Methanobacteriati</taxon>
        <taxon>Methanobacteriota</taxon>
        <taxon>Stenosarchaea group</taxon>
        <taxon>Halobacteria</taxon>
        <taxon>Halobacteriales</taxon>
        <taxon>Halococcaceae</taxon>
        <taxon>Halalkalicoccus</taxon>
    </lineage>
</organism>
<dbReference type="PANTHER" id="PTHR42802">
    <property type="entry name" value="MONOOXYGENASE"/>
    <property type="match status" value="1"/>
</dbReference>
<dbReference type="HOGENOM" id="CLU_020931_0_0_2"/>
<name>D8JB85_HALJB</name>
<evidence type="ECO:0000256" key="2">
    <source>
        <dbReference type="ARBA" id="ARBA00004924"/>
    </source>
</evidence>
<keyword evidence="5" id="KW-0274">FAD</keyword>
<keyword evidence="6" id="KW-0521">NADP</keyword>
<dbReference type="InterPro" id="IPR036188">
    <property type="entry name" value="FAD/NAD-bd_sf"/>
</dbReference>
<dbReference type="KEGG" id="hje:HacjB3_15891"/>
<proteinExistence type="inferred from homology"/>
<comment type="similarity">
    <text evidence="3">Belongs to the lysine N(6)-hydroxylase/L-ornithine N(5)-oxygenase family.</text>
</comment>
<evidence type="ECO:0000256" key="3">
    <source>
        <dbReference type="ARBA" id="ARBA00007588"/>
    </source>
</evidence>
<dbReference type="OrthoDB" id="224622at2157"/>
<comment type="cofactor">
    <cofactor evidence="1">
        <name>FAD</name>
        <dbReference type="ChEBI" id="CHEBI:57692"/>
    </cofactor>
</comment>
<feature type="region of interest" description="Disordered" evidence="8">
    <location>
        <begin position="440"/>
        <end position="459"/>
    </location>
</feature>
<dbReference type="InterPro" id="IPR025700">
    <property type="entry name" value="Lys/Orn_oxygenase"/>
</dbReference>
<evidence type="ECO:0000313" key="10">
    <source>
        <dbReference type="Proteomes" id="UP000000390"/>
    </source>
</evidence>
<dbReference type="RefSeq" id="WP_013199568.1">
    <property type="nucleotide sequence ID" value="NC_014298.1"/>
</dbReference>
<evidence type="ECO:0000256" key="8">
    <source>
        <dbReference type="SAM" id="MobiDB-lite"/>
    </source>
</evidence>
<evidence type="ECO:0000256" key="6">
    <source>
        <dbReference type="ARBA" id="ARBA00022857"/>
    </source>
</evidence>
<feature type="compositionally biased region" description="Polar residues" evidence="8">
    <location>
        <begin position="448"/>
        <end position="459"/>
    </location>
</feature>
<sequence>MSEADDDRVHDVLGVGLGPFNLGLAALLDGLGEDVDAAFLERDAEFHWHEGMLLEGATLEVPFLADLVTLADPANPHSYLNYLRETGRIYEFYFYERFQIPRREYDDYLRWVAERLGSCRFSREVTAVRWDDDCEQYIVVAEQPETGERFEYRGKHLALGIGSRPQVPDHLECGPDEGVFHTARYRHDRERALAADSVTIVGSGQSAAEVFQDLLERQPEGEYRLDWLTRSAGFFPMEYSKLGLQHFSPEYERYVYDLPQEVKDDLIPNQDLLYKGVDPGTSAEIYDLLYRRSIGDRDPDVGLFAMTEVRDIEPVGDAYALDCHQWQAAESFVHESEVVILGTGYERPTPDFLDPLADHVVWDDRGRFGVTEDHRLEIDATGDVFLQNAELHTHGVGVPDLGLGCYRNERFVNRLVGREAYPEDTDTVFQDFSVERFTERAPGASRCGSETTPMPTQDD</sequence>
<dbReference type="Gene3D" id="3.50.50.60">
    <property type="entry name" value="FAD/NAD(P)-binding domain"/>
    <property type="match status" value="1"/>
</dbReference>
<dbReference type="EMBL" id="CP002063">
    <property type="protein sequence ID" value="ADJ16538.1"/>
    <property type="molecule type" value="Genomic_DNA"/>
</dbReference>
<keyword evidence="9" id="KW-0503">Monooxygenase</keyword>
<dbReference type="Pfam" id="PF13434">
    <property type="entry name" value="Lys_Orn_oxgnase"/>
    <property type="match status" value="1"/>
</dbReference>
<reference evidence="9 10" key="1">
    <citation type="journal article" date="2010" name="J. Bacteriol.">
        <title>Complete genome sequence of Halalkalicoccus jeotgali B3(T), an extremely halophilic archaeon.</title>
        <authorList>
            <person name="Roh S.W."/>
            <person name="Nam Y.D."/>
            <person name="Nam S.H."/>
            <person name="Choi S.H."/>
            <person name="Park H.S."/>
            <person name="Bae J.W."/>
        </authorList>
    </citation>
    <scope>NUCLEOTIDE SEQUENCE [LARGE SCALE GENOMIC DNA]</scope>
    <source>
        <strain evidence="10">DSM 18796 / CECT 7217 / JCM 14584 / KCTC 4019 / B3</strain>
        <plasmid evidence="10">1</plasmid>
    </source>
</reference>
<geneLocation type="plasmid" evidence="9 10">
    <name>1</name>
</geneLocation>
<evidence type="ECO:0000256" key="5">
    <source>
        <dbReference type="ARBA" id="ARBA00022827"/>
    </source>
</evidence>
<keyword evidence="4" id="KW-0285">Flavoprotein</keyword>
<evidence type="ECO:0000256" key="4">
    <source>
        <dbReference type="ARBA" id="ARBA00022630"/>
    </source>
</evidence>
<dbReference type="eggNOG" id="arCOG07945">
    <property type="taxonomic scope" value="Archaea"/>
</dbReference>
<evidence type="ECO:0000256" key="1">
    <source>
        <dbReference type="ARBA" id="ARBA00001974"/>
    </source>
</evidence>
<gene>
    <name evidence="9" type="ordered locus">HacjB3_15891</name>
</gene>
<dbReference type="GO" id="GO:0004497">
    <property type="term" value="F:monooxygenase activity"/>
    <property type="evidence" value="ECO:0007669"/>
    <property type="project" value="UniProtKB-KW"/>
</dbReference>
<dbReference type="Proteomes" id="UP000000390">
    <property type="component" value="Plasmid 1"/>
</dbReference>
<accession>D8JB85</accession>
<dbReference type="PATRIC" id="fig|795797.18.peg.3146"/>
<dbReference type="GeneID" id="9420983"/>
<evidence type="ECO:0000313" key="9">
    <source>
        <dbReference type="EMBL" id="ADJ16538.1"/>
    </source>
</evidence>